<protein>
    <submittedName>
        <fullName evidence="1">Uncharacterized protein</fullName>
    </submittedName>
</protein>
<gene>
    <name evidence="1" type="ORF">LCGC14_2214030</name>
</gene>
<comment type="caution">
    <text evidence="1">The sequence shown here is derived from an EMBL/GenBank/DDBJ whole genome shotgun (WGS) entry which is preliminary data.</text>
</comment>
<organism evidence="1">
    <name type="scientific">marine sediment metagenome</name>
    <dbReference type="NCBI Taxonomy" id="412755"/>
    <lineage>
        <taxon>unclassified sequences</taxon>
        <taxon>metagenomes</taxon>
        <taxon>ecological metagenomes</taxon>
    </lineage>
</organism>
<reference evidence="1" key="1">
    <citation type="journal article" date="2015" name="Nature">
        <title>Complex archaea that bridge the gap between prokaryotes and eukaryotes.</title>
        <authorList>
            <person name="Spang A."/>
            <person name="Saw J.H."/>
            <person name="Jorgensen S.L."/>
            <person name="Zaremba-Niedzwiedzka K."/>
            <person name="Martijn J."/>
            <person name="Lind A.E."/>
            <person name="van Eijk R."/>
            <person name="Schleper C."/>
            <person name="Guy L."/>
            <person name="Ettema T.J."/>
        </authorList>
    </citation>
    <scope>NUCLEOTIDE SEQUENCE</scope>
</reference>
<dbReference type="EMBL" id="LAZR01029442">
    <property type="protein sequence ID" value="KKL59568.1"/>
    <property type="molecule type" value="Genomic_DNA"/>
</dbReference>
<feature type="non-terminal residue" evidence="1">
    <location>
        <position position="381"/>
    </location>
</feature>
<accession>A0A0F9DCV1</accession>
<dbReference type="AlphaFoldDB" id="A0A0F9DCV1"/>
<proteinExistence type="predicted"/>
<evidence type="ECO:0000313" key="1">
    <source>
        <dbReference type="EMBL" id="KKL59568.1"/>
    </source>
</evidence>
<sequence>MSYRNLLTNNKKEWIDLSVDSINLSDGGAITAETITTNTINELTALNRVQMPDGLKVNNIENIAGDLNINTLVSGDIKIVAFGDLMLEDLKVNGTGLKTDEIAELTPSNSVAFLDGLKTNTIVERQGNMGVLIETLLLKDGSIDVPANVLTDNILELTPNSGCLIENTLLKDGNVTVAGDLLTDVILENSPGVGCRIELNLLQDGNIDCPGVVFTDDISEKTPLVGVRFSTGLKTNDIEERLADSGVTIDNLLIKDQGINNFLTTGGIPSILNFYQEETSLSLTFDSAASVLLNPEVVPVSLSRIGNQVTLSTDVITGLSKLAAVGASFDSNAIPSQFRPRFQVDNIAAAGIVGGIIDTGSPYRCVLLVNGVLRIIFKYGG</sequence>
<name>A0A0F9DCV1_9ZZZZ</name>